<dbReference type="Pfam" id="PF00096">
    <property type="entry name" value="zf-C2H2"/>
    <property type="match status" value="1"/>
</dbReference>
<evidence type="ECO:0000256" key="5">
    <source>
        <dbReference type="ARBA" id="ARBA00022737"/>
    </source>
</evidence>
<reference evidence="15" key="1">
    <citation type="submission" date="2025-08" db="UniProtKB">
        <authorList>
            <consortium name="Ensembl"/>
        </authorList>
    </citation>
    <scope>IDENTIFICATION</scope>
</reference>
<comment type="similarity">
    <text evidence="3">Belongs to the krueppel C2H2-type zinc-finger protein family.</text>
</comment>
<keyword evidence="4" id="KW-0479">Metal-binding</keyword>
<dbReference type="GO" id="GO:0008270">
    <property type="term" value="F:zinc ion binding"/>
    <property type="evidence" value="ECO:0007669"/>
    <property type="project" value="UniProtKB-KW"/>
</dbReference>
<feature type="domain" description="C2H2-type" evidence="14">
    <location>
        <begin position="24"/>
        <end position="53"/>
    </location>
</feature>
<dbReference type="Ensembl" id="ENSMCST00000009650.1">
    <property type="protein sequence ID" value="ENSMCSP00000009418.1"/>
    <property type="gene ID" value="ENSMCSG00000006667.1"/>
</dbReference>
<comment type="function">
    <text evidence="1">May be involved in transcriptional regulation.</text>
</comment>
<keyword evidence="8" id="KW-0805">Transcription regulation</keyword>
<evidence type="ECO:0000259" key="14">
    <source>
        <dbReference type="PROSITE" id="PS50157"/>
    </source>
</evidence>
<sequence length="71" mass="7568">QPDLPPDPAPNDPHRGTALQVGPYQCSECGKSFSHNSSLTKHQRHESPAPAEPSVAPTCCWGRLRALSPPG</sequence>
<evidence type="ECO:0000256" key="13">
    <source>
        <dbReference type="SAM" id="MobiDB-lite"/>
    </source>
</evidence>
<dbReference type="FunFam" id="3.30.160.60:FF:000144">
    <property type="entry name" value="zinc finger protein 181 isoform X1"/>
    <property type="match status" value="1"/>
</dbReference>
<dbReference type="InterPro" id="IPR013087">
    <property type="entry name" value="Znf_C2H2_type"/>
</dbReference>
<keyword evidence="11" id="KW-0539">Nucleus</keyword>
<dbReference type="GO" id="GO:0003677">
    <property type="term" value="F:DNA binding"/>
    <property type="evidence" value="ECO:0007669"/>
    <property type="project" value="UniProtKB-KW"/>
</dbReference>
<evidence type="ECO:0000256" key="8">
    <source>
        <dbReference type="ARBA" id="ARBA00023015"/>
    </source>
</evidence>
<evidence type="ECO:0000313" key="16">
    <source>
        <dbReference type="Proteomes" id="UP000694560"/>
    </source>
</evidence>
<keyword evidence="7" id="KW-0862">Zinc</keyword>
<evidence type="ECO:0000256" key="12">
    <source>
        <dbReference type="PROSITE-ProRule" id="PRU00042"/>
    </source>
</evidence>
<evidence type="ECO:0000256" key="7">
    <source>
        <dbReference type="ARBA" id="ARBA00022833"/>
    </source>
</evidence>
<keyword evidence="10" id="KW-0804">Transcription</keyword>
<reference evidence="15" key="2">
    <citation type="submission" date="2025-09" db="UniProtKB">
        <authorList>
            <consortium name="Ensembl"/>
        </authorList>
    </citation>
    <scope>IDENTIFICATION</scope>
</reference>
<proteinExistence type="inferred from homology"/>
<dbReference type="PROSITE" id="PS50157">
    <property type="entry name" value="ZINC_FINGER_C2H2_2"/>
    <property type="match status" value="1"/>
</dbReference>
<evidence type="ECO:0000256" key="1">
    <source>
        <dbReference type="ARBA" id="ARBA00003767"/>
    </source>
</evidence>
<protein>
    <recommendedName>
        <fullName evidence="14">C2H2-type domain-containing protein</fullName>
    </recommendedName>
</protein>
<feature type="compositionally biased region" description="Pro residues" evidence="13">
    <location>
        <begin position="1"/>
        <end position="11"/>
    </location>
</feature>
<keyword evidence="6 12" id="KW-0863">Zinc-finger</keyword>
<dbReference type="Gene3D" id="3.30.160.60">
    <property type="entry name" value="Classic Zinc Finger"/>
    <property type="match status" value="1"/>
</dbReference>
<evidence type="ECO:0000256" key="11">
    <source>
        <dbReference type="ARBA" id="ARBA00023242"/>
    </source>
</evidence>
<evidence type="ECO:0000256" key="2">
    <source>
        <dbReference type="ARBA" id="ARBA00004123"/>
    </source>
</evidence>
<comment type="subcellular location">
    <subcellularLocation>
        <location evidence="2">Nucleus</location>
    </subcellularLocation>
</comment>
<dbReference type="OrthoDB" id="10027876at2759"/>
<dbReference type="Proteomes" id="UP000694560">
    <property type="component" value="Unplaced"/>
</dbReference>
<name>A0A8C5TTK2_9PASS</name>
<evidence type="ECO:0000256" key="10">
    <source>
        <dbReference type="ARBA" id="ARBA00023163"/>
    </source>
</evidence>
<keyword evidence="16" id="KW-1185">Reference proteome</keyword>
<dbReference type="GO" id="GO:0005634">
    <property type="term" value="C:nucleus"/>
    <property type="evidence" value="ECO:0007669"/>
    <property type="project" value="UniProtKB-SubCell"/>
</dbReference>
<organism evidence="15 16">
    <name type="scientific">Malurus cyaneus samueli</name>
    <dbReference type="NCBI Taxonomy" id="2593467"/>
    <lineage>
        <taxon>Eukaryota</taxon>
        <taxon>Metazoa</taxon>
        <taxon>Chordata</taxon>
        <taxon>Craniata</taxon>
        <taxon>Vertebrata</taxon>
        <taxon>Euteleostomi</taxon>
        <taxon>Archelosauria</taxon>
        <taxon>Archosauria</taxon>
        <taxon>Dinosauria</taxon>
        <taxon>Saurischia</taxon>
        <taxon>Theropoda</taxon>
        <taxon>Coelurosauria</taxon>
        <taxon>Aves</taxon>
        <taxon>Neognathae</taxon>
        <taxon>Neoaves</taxon>
        <taxon>Telluraves</taxon>
        <taxon>Australaves</taxon>
        <taxon>Passeriformes</taxon>
        <taxon>Meliphagoidea</taxon>
        <taxon>Maluridae</taxon>
        <taxon>Malurus</taxon>
    </lineage>
</organism>
<dbReference type="InterPro" id="IPR036236">
    <property type="entry name" value="Znf_C2H2_sf"/>
</dbReference>
<evidence type="ECO:0000313" key="15">
    <source>
        <dbReference type="Ensembl" id="ENSMCSP00000009418.1"/>
    </source>
</evidence>
<dbReference type="AlphaFoldDB" id="A0A8C5TTK2"/>
<evidence type="ECO:0000256" key="6">
    <source>
        <dbReference type="ARBA" id="ARBA00022771"/>
    </source>
</evidence>
<evidence type="ECO:0000256" key="4">
    <source>
        <dbReference type="ARBA" id="ARBA00022723"/>
    </source>
</evidence>
<keyword evidence="9" id="KW-0238">DNA-binding</keyword>
<accession>A0A8C5TTK2</accession>
<dbReference type="SUPFAM" id="SSF57667">
    <property type="entry name" value="beta-beta-alpha zinc fingers"/>
    <property type="match status" value="1"/>
</dbReference>
<evidence type="ECO:0000256" key="9">
    <source>
        <dbReference type="ARBA" id="ARBA00023125"/>
    </source>
</evidence>
<feature type="region of interest" description="Disordered" evidence="13">
    <location>
        <begin position="1"/>
        <end position="56"/>
    </location>
</feature>
<keyword evidence="5" id="KW-0677">Repeat</keyword>
<evidence type="ECO:0000256" key="3">
    <source>
        <dbReference type="ARBA" id="ARBA00006991"/>
    </source>
</evidence>